<dbReference type="CDD" id="cd16328">
    <property type="entry name" value="RseA_N"/>
    <property type="match status" value="1"/>
</dbReference>
<feature type="domain" description="Anti sigma-E protein RseA N-terminal" evidence="1">
    <location>
        <begin position="6"/>
        <end position="78"/>
    </location>
</feature>
<dbReference type="RefSeq" id="WP_182169742.1">
    <property type="nucleotide sequence ID" value="NZ_JACFXU010000013.1"/>
</dbReference>
<dbReference type="EMBL" id="JACFXU010000013">
    <property type="protein sequence ID" value="MBA6412543.1"/>
    <property type="molecule type" value="Genomic_DNA"/>
</dbReference>
<dbReference type="SUPFAM" id="SSF89069">
    <property type="entry name" value="N-terminal, cytoplasmic domain of anti-sigmaE factor RseA"/>
    <property type="match status" value="1"/>
</dbReference>
<dbReference type="Proteomes" id="UP000539350">
    <property type="component" value="Unassembled WGS sequence"/>
</dbReference>
<evidence type="ECO:0000313" key="2">
    <source>
        <dbReference type="EMBL" id="MBA6412543.1"/>
    </source>
</evidence>
<accession>A0A7W2TVB2</accession>
<sequence>MSERMRESLSALMDGEAEELELERVLRQIGDDSELRQTWVRYHAVAASRSGQPLSNLNVDISSRVQAAISAEKAHKPSARWQGMWRPVASFAVAASVAATVVLGGQHLSQLSTSGDSRADTALAGGVSPVGLVNSFGATSVQASYGTSSAPVLQPAARTAYQELARQRMQQFSQEHAEQAALNTPQGLLPFTRVHMIQE</sequence>
<dbReference type="InterPro" id="IPR005572">
    <property type="entry name" value="Anti-sigma_E_RseA_N"/>
</dbReference>
<name>A0A7W2TVB2_9GAMM</name>
<evidence type="ECO:0000259" key="1">
    <source>
        <dbReference type="Pfam" id="PF03872"/>
    </source>
</evidence>
<dbReference type="GO" id="GO:0016989">
    <property type="term" value="F:sigma factor antagonist activity"/>
    <property type="evidence" value="ECO:0007669"/>
    <property type="project" value="InterPro"/>
</dbReference>
<evidence type="ECO:0000313" key="3">
    <source>
        <dbReference type="Proteomes" id="UP000539350"/>
    </source>
</evidence>
<dbReference type="PANTHER" id="PTHR38104:SF1">
    <property type="entry name" value="ANTI-SIGMA-E FACTOR RSEA"/>
    <property type="match status" value="1"/>
</dbReference>
<proteinExistence type="predicted"/>
<keyword evidence="3" id="KW-1185">Reference proteome</keyword>
<dbReference type="PANTHER" id="PTHR38104">
    <property type="match status" value="1"/>
</dbReference>
<dbReference type="AlphaFoldDB" id="A0A7W2TVB2"/>
<protein>
    <submittedName>
        <fullName evidence="2">Sigma-E factor negative regulatory protein</fullName>
    </submittedName>
</protein>
<dbReference type="InterPro" id="IPR036147">
    <property type="entry name" value="Anti-sigma_E_RseA_N_sf"/>
</dbReference>
<organism evidence="2 3">
    <name type="scientific">Sediminihaliea albiluteola</name>
    <dbReference type="NCBI Taxonomy" id="2758564"/>
    <lineage>
        <taxon>Bacteria</taxon>
        <taxon>Pseudomonadati</taxon>
        <taxon>Pseudomonadota</taxon>
        <taxon>Gammaproteobacteria</taxon>
        <taxon>Cellvibrionales</taxon>
        <taxon>Halieaceae</taxon>
        <taxon>Sediminihaliea</taxon>
    </lineage>
</organism>
<dbReference type="Pfam" id="PF03872">
    <property type="entry name" value="RseA_N"/>
    <property type="match status" value="1"/>
</dbReference>
<dbReference type="InterPro" id="IPR052383">
    <property type="entry name" value="Anti-sigma-E_RseA-like"/>
</dbReference>
<reference evidence="2 3" key="1">
    <citation type="submission" date="2020-07" db="EMBL/GenBank/DDBJ databases">
        <title>Halieaceae bacterium, F7430, whole genome shotgun sequencing project.</title>
        <authorList>
            <person name="Jiang S."/>
            <person name="Liu Z.W."/>
            <person name="Du Z.J."/>
        </authorList>
    </citation>
    <scope>NUCLEOTIDE SEQUENCE [LARGE SCALE GENOMIC DNA]</scope>
    <source>
        <strain evidence="2 3">F7430</strain>
    </source>
</reference>
<comment type="caution">
    <text evidence="2">The sequence shown here is derived from an EMBL/GenBank/DDBJ whole genome shotgun (WGS) entry which is preliminary data.</text>
</comment>
<dbReference type="Gene3D" id="1.10.10.880">
    <property type="entry name" value="Anti sigma-E protein RseA, N-terminal domain"/>
    <property type="match status" value="1"/>
</dbReference>
<gene>
    <name evidence="2" type="ORF">H2508_05405</name>
</gene>